<feature type="region of interest" description="Disordered" evidence="4">
    <location>
        <begin position="161"/>
        <end position="187"/>
    </location>
</feature>
<feature type="compositionally biased region" description="Basic and acidic residues" evidence="4">
    <location>
        <begin position="1"/>
        <end position="11"/>
    </location>
</feature>
<evidence type="ECO:0000313" key="7">
    <source>
        <dbReference type="Proteomes" id="UP000799436"/>
    </source>
</evidence>
<dbReference type="InterPro" id="IPR007042">
    <property type="entry name" value="SERRATE/Ars2_C"/>
</dbReference>
<feature type="region of interest" description="Disordered" evidence="4">
    <location>
        <begin position="1"/>
        <end position="34"/>
    </location>
</feature>
<dbReference type="GO" id="GO:0016070">
    <property type="term" value="P:RNA metabolic process"/>
    <property type="evidence" value="ECO:0007669"/>
    <property type="project" value="UniProtKB-ARBA"/>
</dbReference>
<feature type="domain" description="C2H2-type" evidence="5">
    <location>
        <begin position="708"/>
        <end position="731"/>
    </location>
</feature>
<dbReference type="InterPro" id="IPR021933">
    <property type="entry name" value="SERRATE/Ars2_N"/>
</dbReference>
<keyword evidence="7" id="KW-1185">Reference proteome</keyword>
<dbReference type="OrthoDB" id="342064at2759"/>
<dbReference type="EMBL" id="ML995839">
    <property type="protein sequence ID" value="KAF2768911.1"/>
    <property type="molecule type" value="Genomic_DNA"/>
</dbReference>
<dbReference type="Pfam" id="PF04959">
    <property type="entry name" value="ARS2"/>
    <property type="match status" value="1"/>
</dbReference>
<evidence type="ECO:0000256" key="2">
    <source>
        <dbReference type="ARBA" id="ARBA00005407"/>
    </source>
</evidence>
<dbReference type="InterPro" id="IPR025239">
    <property type="entry name" value="DUF4187"/>
</dbReference>
<protein>
    <recommendedName>
        <fullName evidence="5">C2H2-type domain-containing protein</fullName>
    </recommendedName>
</protein>
<dbReference type="GO" id="GO:0031047">
    <property type="term" value="P:regulatory ncRNA-mediated gene silencing"/>
    <property type="evidence" value="ECO:0007669"/>
    <property type="project" value="UniProtKB-ARBA"/>
</dbReference>
<gene>
    <name evidence="6" type="ORF">EJ03DRAFT_110650</name>
</gene>
<comment type="similarity">
    <text evidence="2">Belongs to the ARS2 family.</text>
</comment>
<evidence type="ECO:0000256" key="1">
    <source>
        <dbReference type="ARBA" id="ARBA00004123"/>
    </source>
</evidence>
<evidence type="ECO:0000313" key="6">
    <source>
        <dbReference type="EMBL" id="KAF2768911.1"/>
    </source>
</evidence>
<feature type="region of interest" description="Disordered" evidence="4">
    <location>
        <begin position="891"/>
        <end position="927"/>
    </location>
</feature>
<dbReference type="InterPro" id="IPR013087">
    <property type="entry name" value="Znf_C2H2_type"/>
</dbReference>
<comment type="subcellular location">
    <subcellularLocation>
        <location evidence="1">Nucleus</location>
    </subcellularLocation>
</comment>
<dbReference type="AlphaFoldDB" id="A0A6G1L7J7"/>
<dbReference type="PANTHER" id="PTHR13165:SF0">
    <property type="entry name" value="SERRATE RNA EFFECTOR MOLECULE HOMOLOG"/>
    <property type="match status" value="1"/>
</dbReference>
<feature type="compositionally biased region" description="Acidic residues" evidence="4">
    <location>
        <begin position="511"/>
        <end position="534"/>
    </location>
</feature>
<evidence type="ECO:0000256" key="4">
    <source>
        <dbReference type="SAM" id="MobiDB-lite"/>
    </source>
</evidence>
<dbReference type="InterPro" id="IPR039727">
    <property type="entry name" value="SE/Ars2"/>
</dbReference>
<proteinExistence type="inferred from homology"/>
<keyword evidence="3" id="KW-0539">Nucleus</keyword>
<feature type="compositionally biased region" description="Basic and acidic residues" evidence="4">
    <location>
        <begin position="909"/>
        <end position="927"/>
    </location>
</feature>
<dbReference type="GO" id="GO:0016604">
    <property type="term" value="C:nuclear body"/>
    <property type="evidence" value="ECO:0007669"/>
    <property type="project" value="TreeGrafter"/>
</dbReference>
<reference evidence="6" key="1">
    <citation type="journal article" date="2020" name="Stud. Mycol.">
        <title>101 Dothideomycetes genomes: a test case for predicting lifestyles and emergence of pathogens.</title>
        <authorList>
            <person name="Haridas S."/>
            <person name="Albert R."/>
            <person name="Binder M."/>
            <person name="Bloem J."/>
            <person name="Labutti K."/>
            <person name="Salamov A."/>
            <person name="Andreopoulos B."/>
            <person name="Baker S."/>
            <person name="Barry K."/>
            <person name="Bills G."/>
            <person name="Bluhm B."/>
            <person name="Cannon C."/>
            <person name="Castanera R."/>
            <person name="Culley D."/>
            <person name="Daum C."/>
            <person name="Ezra D."/>
            <person name="Gonzalez J."/>
            <person name="Henrissat B."/>
            <person name="Kuo A."/>
            <person name="Liang C."/>
            <person name="Lipzen A."/>
            <person name="Lutzoni F."/>
            <person name="Magnuson J."/>
            <person name="Mondo S."/>
            <person name="Nolan M."/>
            <person name="Ohm R."/>
            <person name="Pangilinan J."/>
            <person name="Park H.-J."/>
            <person name="Ramirez L."/>
            <person name="Alfaro M."/>
            <person name="Sun H."/>
            <person name="Tritt A."/>
            <person name="Yoshinaga Y."/>
            <person name="Zwiers L.-H."/>
            <person name="Turgeon B."/>
            <person name="Goodwin S."/>
            <person name="Spatafora J."/>
            <person name="Crous P."/>
            <person name="Grigoriev I."/>
        </authorList>
    </citation>
    <scope>NUCLEOTIDE SEQUENCE</scope>
    <source>
        <strain evidence="6">CBS 116005</strain>
    </source>
</reference>
<sequence>MADFEAFRDARSPVSRASGRDRDDYRAESYRDRRRSPIAGRCIDILYKVTLAYRPKDRRRTDRGDRRRSRSPRESRDERYDREPRGGRDDYRDRRDDRDHHARERRRSSPQPIDRYIPGHDAPPPQLLVNPLPDPMKLDFQVGFTWFAEWWRTEQRIKEEKERARAGRPPARIRGDRETKEEREAERPKIQAAYDAYKENLQRVQAQTFARLHKGEDWFRERYVAENRDKFRARLMQFRKSLFAQWEQDLAGGVFDDFTLEGIYKSESNGLGGTVEKEEGEAAASAEVLGVGDLLPSKGGELRDPVSSQPTLLIKTIAPTVTREKFEEFAKEHLGEGEGGYRHLSLSDPNPLKKCHRMGWIMLHPESEHAKSQEQHELVKAEGGENGEAPATENALTAVRPLQPQSTSDKALAKINGKTIEDPERGNFTVHCGVHRPPDAPRKKALWDLFSAPERIARDLDLATRLVRKLDNELGDAYFGVAKIEQRVQELAEAGHLQPAANSKPPKELNMDADDAEEGEAEDEGQVEEDDADDEELLIKKKKLDLLVEYLRRVYNLCFFCVFESDSVHELQRKCPGGHLRRPRASLTSTAKDVARASANGEEFPLRKNGTKKDSAAGEGEDADAGAMDDGSPVDERKPAAGLKPSMKNAQQLQRAYNWVKTFEEKILQWLEPENVNVRKIGGVPADEGVDQELNKFVLQEDASKYRCKVPECTKLFKGVEFWRKHVEKRHPEFYQNIVENINLVNTYVLDPAHIAPSRSDANSNGHFPLNNHMPTGTPRGFQLSQQFPVGFPMAAGMNGAGGMPVMAPGFNPAMMAGAMPGQFGGGVGPMRTMGGGRNNTFINGAFVGGGRMPGPYMRNDARGMRGVGGAMAYGPGMQGTRSMGMPGGMEGGAGAMGPREAVAGRQLRSYEDLDADKGQDTKELDY</sequence>
<name>A0A6G1L7J7_9PEZI</name>
<dbReference type="Proteomes" id="UP000799436">
    <property type="component" value="Unassembled WGS sequence"/>
</dbReference>
<dbReference type="PROSITE" id="PS00028">
    <property type="entry name" value="ZINC_FINGER_C2H2_1"/>
    <property type="match status" value="1"/>
</dbReference>
<dbReference type="PANTHER" id="PTHR13165">
    <property type="entry name" value="ARSENITE-RESISTANCE PROTEIN 2"/>
    <property type="match status" value="1"/>
</dbReference>
<evidence type="ECO:0000259" key="5">
    <source>
        <dbReference type="PROSITE" id="PS00028"/>
    </source>
</evidence>
<dbReference type="Pfam" id="PF12066">
    <property type="entry name" value="SERRATE_Ars2_N"/>
    <property type="match status" value="1"/>
</dbReference>
<feature type="region of interest" description="Disordered" evidence="4">
    <location>
        <begin position="56"/>
        <end position="130"/>
    </location>
</feature>
<organism evidence="6 7">
    <name type="scientific">Teratosphaeria nubilosa</name>
    <dbReference type="NCBI Taxonomy" id="161662"/>
    <lineage>
        <taxon>Eukaryota</taxon>
        <taxon>Fungi</taxon>
        <taxon>Dikarya</taxon>
        <taxon>Ascomycota</taxon>
        <taxon>Pezizomycotina</taxon>
        <taxon>Dothideomycetes</taxon>
        <taxon>Dothideomycetidae</taxon>
        <taxon>Mycosphaerellales</taxon>
        <taxon>Teratosphaeriaceae</taxon>
        <taxon>Teratosphaeria</taxon>
    </lineage>
</organism>
<feature type="compositionally biased region" description="Basic and acidic residues" evidence="4">
    <location>
        <begin position="173"/>
        <end position="187"/>
    </location>
</feature>
<accession>A0A6G1L7J7</accession>
<dbReference type="Pfam" id="PF13821">
    <property type="entry name" value="DUF4187"/>
    <property type="match status" value="1"/>
</dbReference>
<dbReference type="SMART" id="SM01173">
    <property type="entry name" value="DUF4187"/>
    <property type="match status" value="1"/>
</dbReference>
<feature type="compositionally biased region" description="Basic and acidic residues" evidence="4">
    <location>
        <begin position="59"/>
        <end position="102"/>
    </location>
</feature>
<evidence type="ECO:0000256" key="3">
    <source>
        <dbReference type="ARBA" id="ARBA00023242"/>
    </source>
</evidence>
<feature type="compositionally biased region" description="Basic and acidic residues" evidence="4">
    <location>
        <begin position="18"/>
        <end position="31"/>
    </location>
</feature>
<feature type="region of interest" description="Disordered" evidence="4">
    <location>
        <begin position="575"/>
        <end position="649"/>
    </location>
</feature>
<feature type="region of interest" description="Disordered" evidence="4">
    <location>
        <begin position="496"/>
        <end position="534"/>
    </location>
</feature>